<proteinExistence type="predicted"/>
<feature type="compositionally biased region" description="Basic and acidic residues" evidence="1">
    <location>
        <begin position="38"/>
        <end position="74"/>
    </location>
</feature>
<protein>
    <recommendedName>
        <fullName evidence="4">Tetratrico peptide repeat group 5 domain-containing protein</fullName>
    </recommendedName>
</protein>
<feature type="compositionally biased region" description="Basic and acidic residues" evidence="1">
    <location>
        <begin position="83"/>
        <end position="116"/>
    </location>
</feature>
<dbReference type="EMBL" id="QFOZ01000001">
    <property type="protein sequence ID" value="PZP90014.1"/>
    <property type="molecule type" value="Genomic_DNA"/>
</dbReference>
<reference evidence="2 3" key="1">
    <citation type="submission" date="2017-08" db="EMBL/GenBank/DDBJ databases">
        <title>Infants hospitalized years apart are colonized by the same room-sourced microbial strains.</title>
        <authorList>
            <person name="Brooks B."/>
            <person name="Olm M.R."/>
            <person name="Firek B.A."/>
            <person name="Baker R."/>
            <person name="Thomas B.C."/>
            <person name="Morowitz M.J."/>
            <person name="Banfield J.F."/>
        </authorList>
    </citation>
    <scope>NUCLEOTIDE SEQUENCE [LARGE SCALE GENOMIC DNA]</scope>
    <source>
        <strain evidence="2">S2_006_000_R1_57</strain>
    </source>
</reference>
<name>A0A2W5IIB2_9ACTN</name>
<dbReference type="Proteomes" id="UP000248606">
    <property type="component" value="Unassembled WGS sequence"/>
</dbReference>
<comment type="caution">
    <text evidence="2">The sequence shown here is derived from an EMBL/GenBank/DDBJ whole genome shotgun (WGS) entry which is preliminary data.</text>
</comment>
<dbReference type="InterPro" id="IPR011990">
    <property type="entry name" value="TPR-like_helical_dom_sf"/>
</dbReference>
<dbReference type="InterPro" id="IPR019734">
    <property type="entry name" value="TPR_rpt"/>
</dbReference>
<sequence length="369" mass="42076">MMAEYVNNKGSHKGKRSSSTSFHHPSSRVAHSQRSTRGTRESGEQRQSRSFENRRRNDRKNFNSRNSDVRSSDHKYKRGNQHSKWDDRTDSNGFRHHDSHNKRLDKSSSTGNERRFRGGKRNSYSSTKKRYSPDQNYRSRDERSSKRANKDPQIPEWVDPRDLPSDIRRDLHMLSRENANRVASHMIASYALIDEDPKEALAHAKAARDHAGRIAVVREHTGIIAYRTGHWQEALSELRTARRIGGGPGMLSLMADCERGLGRPERAIEMLNSEYVKDLDETALAELRIVVAGAHEDMDEYDAAIAVLEKGNLDPSQVGDTAVRYFYAYADALLAAGDKDKAIDWFQRVVAIDDEVLTDAVDRLEELEN</sequence>
<gene>
    <name evidence="2" type="ORF">DI579_02360</name>
</gene>
<evidence type="ECO:0000256" key="1">
    <source>
        <dbReference type="SAM" id="MobiDB-lite"/>
    </source>
</evidence>
<organism evidence="2 3">
    <name type="scientific">Lawsonella clevelandensis</name>
    <dbReference type="NCBI Taxonomy" id="1528099"/>
    <lineage>
        <taxon>Bacteria</taxon>
        <taxon>Bacillati</taxon>
        <taxon>Actinomycetota</taxon>
        <taxon>Actinomycetes</taxon>
        <taxon>Mycobacteriales</taxon>
        <taxon>Lawsonellaceae</taxon>
        <taxon>Lawsonella</taxon>
    </lineage>
</organism>
<feature type="compositionally biased region" description="Basic and acidic residues" evidence="1">
    <location>
        <begin position="137"/>
        <end position="150"/>
    </location>
</feature>
<accession>A0A2W5IIB2</accession>
<feature type="region of interest" description="Disordered" evidence="1">
    <location>
        <begin position="1"/>
        <end position="162"/>
    </location>
</feature>
<dbReference type="Gene3D" id="1.25.40.10">
    <property type="entry name" value="Tetratricopeptide repeat domain"/>
    <property type="match status" value="1"/>
</dbReference>
<dbReference type="AlphaFoldDB" id="A0A2W5IIB2"/>
<evidence type="ECO:0000313" key="2">
    <source>
        <dbReference type="EMBL" id="PZP90014.1"/>
    </source>
</evidence>
<dbReference type="SUPFAM" id="SSF48452">
    <property type="entry name" value="TPR-like"/>
    <property type="match status" value="1"/>
</dbReference>
<dbReference type="Pfam" id="PF13181">
    <property type="entry name" value="TPR_8"/>
    <property type="match status" value="1"/>
</dbReference>
<evidence type="ECO:0008006" key="4">
    <source>
        <dbReference type="Google" id="ProtNLM"/>
    </source>
</evidence>
<evidence type="ECO:0000313" key="3">
    <source>
        <dbReference type="Proteomes" id="UP000248606"/>
    </source>
</evidence>